<gene>
    <name evidence="3" type="ORF">KIM372_06550</name>
</gene>
<proteinExistence type="predicted"/>
<dbReference type="SUPFAM" id="SSF53300">
    <property type="entry name" value="vWA-like"/>
    <property type="match status" value="1"/>
</dbReference>
<evidence type="ECO:0000259" key="2">
    <source>
        <dbReference type="Pfam" id="PF01882"/>
    </source>
</evidence>
<protein>
    <recommendedName>
        <fullName evidence="2">DUF58 domain-containing protein</fullName>
    </recommendedName>
</protein>
<evidence type="ECO:0000313" key="3">
    <source>
        <dbReference type="EMBL" id="BDR52748.1"/>
    </source>
</evidence>
<feature type="domain" description="DUF58" evidence="2">
    <location>
        <begin position="52"/>
        <end position="218"/>
    </location>
</feature>
<organism evidence="3 4">
    <name type="scientific">Bombiscardovia nodaiensis</name>
    <dbReference type="NCBI Taxonomy" id="2932181"/>
    <lineage>
        <taxon>Bacteria</taxon>
        <taxon>Bacillati</taxon>
        <taxon>Actinomycetota</taxon>
        <taxon>Actinomycetes</taxon>
        <taxon>Bifidobacteriales</taxon>
        <taxon>Bifidobacteriaceae</taxon>
        <taxon>Bombiscardovia</taxon>
    </lineage>
</organism>
<dbReference type="EMBL" id="AP026798">
    <property type="protein sequence ID" value="BDR52748.1"/>
    <property type="molecule type" value="Genomic_DNA"/>
</dbReference>
<evidence type="ECO:0000256" key="1">
    <source>
        <dbReference type="SAM" id="MobiDB-lite"/>
    </source>
</evidence>
<sequence length="324" mass="35305">MIQPAPAADPIRRKIEALSAQLSLPTVRKALGILEGEHPSGKRGNGYDYDGVRSYEPGDEARLIDWASSARMGRPMVSEHERLATSRAWLLLDTGRQMRSTTPSGESAASVAANALRMFASLSLKRSDEVSLITADDQSITRRPVQADFASFEQALDRALETPWPYERNIDALLTYALRIPDRHALIILATDETAIGSEQLPSIRRLAQTHPLTLISVACLNPFDASNDMRRVLDGTTGKQVPAFLRGPQEANDLQTHRHYEALALKRDLTRTGSKLIQAGSSEGMFTQFVRLLSTSAIGTSSVGNSHLPVSEPAPSNLQGVLA</sequence>
<dbReference type="Pfam" id="PF01882">
    <property type="entry name" value="DUF58"/>
    <property type="match status" value="1"/>
</dbReference>
<dbReference type="PANTHER" id="PTHR33608">
    <property type="entry name" value="BLL2464 PROTEIN"/>
    <property type="match status" value="1"/>
</dbReference>
<dbReference type="InterPro" id="IPR036465">
    <property type="entry name" value="vWFA_dom_sf"/>
</dbReference>
<dbReference type="InterPro" id="IPR002881">
    <property type="entry name" value="DUF58"/>
</dbReference>
<reference evidence="3 4" key="1">
    <citation type="journal article" date="2023" name="Microbiol. Spectr.">
        <title>Symbiosis of Carpenter Bees with Uncharacterized Lactic Acid Bacteria Showing NAD Auxotrophy.</title>
        <authorList>
            <person name="Kawasaki S."/>
            <person name="Ozawa K."/>
            <person name="Mori T."/>
            <person name="Yamamoto A."/>
            <person name="Ito M."/>
            <person name="Ohkuma M."/>
            <person name="Sakamoto M."/>
            <person name="Matsutani M."/>
        </authorList>
    </citation>
    <scope>NUCLEOTIDE SEQUENCE [LARGE SCALE GENOMIC DNA]</scope>
    <source>
        <strain evidence="3 4">Kim37-2</strain>
    </source>
</reference>
<dbReference type="Gene3D" id="3.40.50.410">
    <property type="entry name" value="von Willebrand factor, type A domain"/>
    <property type="match status" value="1"/>
</dbReference>
<keyword evidence="4" id="KW-1185">Reference proteome</keyword>
<feature type="compositionally biased region" description="Polar residues" evidence="1">
    <location>
        <begin position="315"/>
        <end position="324"/>
    </location>
</feature>
<dbReference type="Proteomes" id="UP001321766">
    <property type="component" value="Chromosome"/>
</dbReference>
<accession>A0ABN6SBB3</accession>
<evidence type="ECO:0000313" key="4">
    <source>
        <dbReference type="Proteomes" id="UP001321766"/>
    </source>
</evidence>
<name>A0ABN6SBB3_9BIFI</name>
<feature type="region of interest" description="Disordered" evidence="1">
    <location>
        <begin position="304"/>
        <end position="324"/>
    </location>
</feature>
<dbReference type="PANTHER" id="PTHR33608:SF3">
    <property type="entry name" value="SLR2013 PROTEIN"/>
    <property type="match status" value="1"/>
</dbReference>